<protein>
    <submittedName>
        <fullName evidence="2">Uncharacterized protein</fullName>
    </submittedName>
</protein>
<gene>
    <name evidence="2" type="ORF">ILEXP_LOCUS10224</name>
</gene>
<feature type="region of interest" description="Disordered" evidence="1">
    <location>
        <begin position="1"/>
        <end position="30"/>
    </location>
</feature>
<feature type="region of interest" description="Disordered" evidence="1">
    <location>
        <begin position="87"/>
        <end position="128"/>
    </location>
</feature>
<accession>A0ABC8RIN0</accession>
<comment type="caution">
    <text evidence="2">The sequence shown here is derived from an EMBL/GenBank/DDBJ whole genome shotgun (WGS) entry which is preliminary data.</text>
</comment>
<dbReference type="AlphaFoldDB" id="A0ABC8RIN0"/>
<evidence type="ECO:0000256" key="1">
    <source>
        <dbReference type="SAM" id="MobiDB-lite"/>
    </source>
</evidence>
<reference evidence="2 3" key="1">
    <citation type="submission" date="2024-02" db="EMBL/GenBank/DDBJ databases">
        <authorList>
            <person name="Vignale AGUSTIN F."/>
            <person name="Sosa J E."/>
            <person name="Modenutti C."/>
        </authorList>
    </citation>
    <scope>NUCLEOTIDE SEQUENCE [LARGE SCALE GENOMIC DNA]</scope>
</reference>
<organism evidence="2 3">
    <name type="scientific">Ilex paraguariensis</name>
    <name type="common">yerba mate</name>
    <dbReference type="NCBI Taxonomy" id="185542"/>
    <lineage>
        <taxon>Eukaryota</taxon>
        <taxon>Viridiplantae</taxon>
        <taxon>Streptophyta</taxon>
        <taxon>Embryophyta</taxon>
        <taxon>Tracheophyta</taxon>
        <taxon>Spermatophyta</taxon>
        <taxon>Magnoliopsida</taxon>
        <taxon>eudicotyledons</taxon>
        <taxon>Gunneridae</taxon>
        <taxon>Pentapetalae</taxon>
        <taxon>asterids</taxon>
        <taxon>campanulids</taxon>
        <taxon>Aquifoliales</taxon>
        <taxon>Aquifoliaceae</taxon>
        <taxon>Ilex</taxon>
    </lineage>
</organism>
<dbReference type="Proteomes" id="UP001642360">
    <property type="component" value="Unassembled WGS sequence"/>
</dbReference>
<name>A0ABC8RIN0_9AQUA</name>
<feature type="region of interest" description="Disordered" evidence="1">
    <location>
        <begin position="60"/>
        <end position="79"/>
    </location>
</feature>
<evidence type="ECO:0000313" key="2">
    <source>
        <dbReference type="EMBL" id="CAK9142543.1"/>
    </source>
</evidence>
<feature type="compositionally biased region" description="Basic and acidic residues" evidence="1">
    <location>
        <begin position="1"/>
        <end position="12"/>
    </location>
</feature>
<dbReference type="EMBL" id="CAUOFW020001235">
    <property type="protein sequence ID" value="CAK9142543.1"/>
    <property type="molecule type" value="Genomic_DNA"/>
</dbReference>
<proteinExistence type="predicted"/>
<evidence type="ECO:0000313" key="3">
    <source>
        <dbReference type="Proteomes" id="UP001642360"/>
    </source>
</evidence>
<feature type="compositionally biased region" description="Low complexity" evidence="1">
    <location>
        <begin position="119"/>
        <end position="128"/>
    </location>
</feature>
<keyword evidence="3" id="KW-1185">Reference proteome</keyword>
<sequence>MEASRKMTKEGSLDGSTPKTRAIEKRGKGPGDLLMMTVLGGAFISARGMRVLGIGGEAAVGNASGSRDDAEGASGDAEARHQVEAGRELGDTLGTNDNAEVGRSTGDTSYALGNASGRLGSSSGMDGASDALGTGPHGGLGVGPRDMLGEGARDSSAETIEIGIKAPFGRVAGARGAQADKGNMTDITQALHQGKRVSKGGKICDMWSSCYQVV</sequence>